<organism evidence="2 3">
    <name type="scientific">Solea senegalensis</name>
    <name type="common">Senegalese sole</name>
    <dbReference type="NCBI Taxonomy" id="28829"/>
    <lineage>
        <taxon>Eukaryota</taxon>
        <taxon>Metazoa</taxon>
        <taxon>Chordata</taxon>
        <taxon>Craniata</taxon>
        <taxon>Vertebrata</taxon>
        <taxon>Euteleostomi</taxon>
        <taxon>Actinopterygii</taxon>
        <taxon>Neopterygii</taxon>
        <taxon>Teleostei</taxon>
        <taxon>Neoteleostei</taxon>
        <taxon>Acanthomorphata</taxon>
        <taxon>Carangaria</taxon>
        <taxon>Pleuronectiformes</taxon>
        <taxon>Pleuronectoidei</taxon>
        <taxon>Soleidae</taxon>
        <taxon>Solea</taxon>
    </lineage>
</organism>
<feature type="compositionally biased region" description="Basic and acidic residues" evidence="1">
    <location>
        <begin position="154"/>
        <end position="164"/>
    </location>
</feature>
<feature type="region of interest" description="Disordered" evidence="1">
    <location>
        <begin position="222"/>
        <end position="244"/>
    </location>
</feature>
<name>A0AAV6Q0H9_SOLSE</name>
<dbReference type="EMBL" id="JAGKHQ010000019">
    <property type="protein sequence ID" value="KAG7481806.1"/>
    <property type="molecule type" value="Genomic_DNA"/>
</dbReference>
<feature type="compositionally biased region" description="Polar residues" evidence="1">
    <location>
        <begin position="185"/>
        <end position="195"/>
    </location>
</feature>
<gene>
    <name evidence="2" type="ORF">JOB18_005688</name>
</gene>
<evidence type="ECO:0000256" key="1">
    <source>
        <dbReference type="SAM" id="MobiDB-lite"/>
    </source>
</evidence>
<dbReference type="Proteomes" id="UP000693946">
    <property type="component" value="Linkage Group LG7"/>
</dbReference>
<evidence type="ECO:0000313" key="3">
    <source>
        <dbReference type="Proteomes" id="UP000693946"/>
    </source>
</evidence>
<evidence type="ECO:0000313" key="2">
    <source>
        <dbReference type="EMBL" id="KAG7481806.1"/>
    </source>
</evidence>
<protein>
    <submittedName>
        <fullName evidence="2">Uncharacterized protein</fullName>
    </submittedName>
</protein>
<reference evidence="2 3" key="1">
    <citation type="journal article" date="2021" name="Sci. Rep.">
        <title>Chromosome anchoring in Senegalese sole (Solea senegalensis) reveals sex-associated markers and genome rearrangements in flatfish.</title>
        <authorList>
            <person name="Guerrero-Cozar I."/>
            <person name="Gomez-Garrido J."/>
            <person name="Berbel C."/>
            <person name="Martinez-Blanch J.F."/>
            <person name="Alioto T."/>
            <person name="Claros M.G."/>
            <person name="Gagnaire P.A."/>
            <person name="Manchado M."/>
        </authorList>
    </citation>
    <scope>NUCLEOTIDE SEQUENCE [LARGE SCALE GENOMIC DNA]</scope>
    <source>
        <strain evidence="2">Sse05_10M</strain>
    </source>
</reference>
<feature type="region of interest" description="Disordered" evidence="1">
    <location>
        <begin position="106"/>
        <end position="195"/>
    </location>
</feature>
<keyword evidence="3" id="KW-1185">Reference proteome</keyword>
<dbReference type="AlphaFoldDB" id="A0AAV6Q0H9"/>
<sequence length="263" mass="29826">MGNKTGKLKSISDPLTGPSKLMAEKWGKSVVDDVPLWHHLTEEVFPIIGTLSTDCLKRCRVLLEERKEKKVKKKIDWQVFEKWEREAALREAKSVAGLMLKQEIGEEGDKKKARQRRRAREVNLPPPYVLPVSAPPPPPETQAAGQSPTAESQKGCEEEKEEKPQLYPDLSTLPTPMRENKRTDNVSQPANVASSRNVSSPLAASFDYWLMSQREKGNVHQMPMLTFPNPQPRPTGEEEYVNRDPEVLVDRPWQLDELKEIAG</sequence>
<comment type="caution">
    <text evidence="2">The sequence shown here is derived from an EMBL/GenBank/DDBJ whole genome shotgun (WGS) entry which is preliminary data.</text>
</comment>
<feature type="compositionally biased region" description="Polar residues" evidence="1">
    <location>
        <begin position="143"/>
        <end position="152"/>
    </location>
</feature>
<accession>A0AAV6Q0H9</accession>
<proteinExistence type="predicted"/>
<feature type="compositionally biased region" description="Pro residues" evidence="1">
    <location>
        <begin position="124"/>
        <end position="140"/>
    </location>
</feature>